<dbReference type="OrthoDB" id="3068749at2759"/>
<dbReference type="InterPro" id="IPR001810">
    <property type="entry name" value="F-box_dom"/>
</dbReference>
<organism evidence="3 4">
    <name type="scientific">Macrolepiota fuliginosa MF-IS2</name>
    <dbReference type="NCBI Taxonomy" id="1400762"/>
    <lineage>
        <taxon>Eukaryota</taxon>
        <taxon>Fungi</taxon>
        <taxon>Dikarya</taxon>
        <taxon>Basidiomycota</taxon>
        <taxon>Agaricomycotina</taxon>
        <taxon>Agaricomycetes</taxon>
        <taxon>Agaricomycetidae</taxon>
        <taxon>Agaricales</taxon>
        <taxon>Agaricineae</taxon>
        <taxon>Agaricaceae</taxon>
        <taxon>Macrolepiota</taxon>
    </lineage>
</organism>
<reference evidence="3" key="1">
    <citation type="submission" date="2020-11" db="EMBL/GenBank/DDBJ databases">
        <authorList>
            <consortium name="DOE Joint Genome Institute"/>
            <person name="Ahrendt S."/>
            <person name="Riley R."/>
            <person name="Andreopoulos W."/>
            <person name="Labutti K."/>
            <person name="Pangilinan J."/>
            <person name="Ruiz-Duenas F.J."/>
            <person name="Barrasa J.M."/>
            <person name="Sanchez-Garcia M."/>
            <person name="Camarero S."/>
            <person name="Miyauchi S."/>
            <person name="Serrano A."/>
            <person name="Linde D."/>
            <person name="Babiker R."/>
            <person name="Drula E."/>
            <person name="Ayuso-Fernandez I."/>
            <person name="Pacheco R."/>
            <person name="Padilla G."/>
            <person name="Ferreira P."/>
            <person name="Barriuso J."/>
            <person name="Kellner H."/>
            <person name="Castanera R."/>
            <person name="Alfaro M."/>
            <person name="Ramirez L."/>
            <person name="Pisabarro A.G."/>
            <person name="Kuo A."/>
            <person name="Tritt A."/>
            <person name="Lipzen A."/>
            <person name="He G."/>
            <person name="Yan M."/>
            <person name="Ng V."/>
            <person name="Cullen D."/>
            <person name="Martin F."/>
            <person name="Rosso M.-N."/>
            <person name="Henrissat B."/>
            <person name="Hibbett D."/>
            <person name="Martinez A.T."/>
            <person name="Grigoriev I.V."/>
        </authorList>
    </citation>
    <scope>NUCLEOTIDE SEQUENCE</scope>
    <source>
        <strain evidence="3">MF-IS2</strain>
    </source>
</reference>
<sequence length="245" mass="28375">MLNSTCLQWILYLLLRLLKIFPSLWKRRLTPRKTLLSLPNEVLCEILHYVDWRGLLAVKSVCGTCNLPGFTDHGPHKTCRCLYVMTKTCSLWHSRISELSLMPGVPVLEDAMEAYTVEELEESVIKRLRARDRLCHPDSTTFRSRVLNADPETFGNFHLLPGGRWLIDNIRGYVYVLDLDAPEQTRHFLFDATQYDEYNRPMDDPLAGSAIWIDSSQPRLSIRIVLHNTTTAHYLGKFQNHCIPY</sequence>
<evidence type="ECO:0000313" key="4">
    <source>
        <dbReference type="Proteomes" id="UP000807342"/>
    </source>
</evidence>
<dbReference type="SUPFAM" id="SSF81383">
    <property type="entry name" value="F-box domain"/>
    <property type="match status" value="1"/>
</dbReference>
<keyword evidence="4" id="KW-1185">Reference proteome</keyword>
<protein>
    <recommendedName>
        <fullName evidence="2">F-box domain-containing protein</fullName>
    </recommendedName>
</protein>
<evidence type="ECO:0000259" key="2">
    <source>
        <dbReference type="PROSITE" id="PS50181"/>
    </source>
</evidence>
<accession>A0A9P6BWG4</accession>
<proteinExistence type="predicted"/>
<name>A0A9P6BWG4_9AGAR</name>
<evidence type="ECO:0000256" key="1">
    <source>
        <dbReference type="SAM" id="SignalP"/>
    </source>
</evidence>
<evidence type="ECO:0000313" key="3">
    <source>
        <dbReference type="EMBL" id="KAF9440410.1"/>
    </source>
</evidence>
<dbReference type="InterPro" id="IPR036047">
    <property type="entry name" value="F-box-like_dom_sf"/>
</dbReference>
<dbReference type="AlphaFoldDB" id="A0A9P6BWG4"/>
<dbReference type="CDD" id="cd09917">
    <property type="entry name" value="F-box_SF"/>
    <property type="match status" value="1"/>
</dbReference>
<gene>
    <name evidence="3" type="ORF">P691DRAFT_687769</name>
</gene>
<dbReference type="Proteomes" id="UP000807342">
    <property type="component" value="Unassembled WGS sequence"/>
</dbReference>
<feature type="domain" description="F-box" evidence="2">
    <location>
        <begin position="32"/>
        <end position="62"/>
    </location>
</feature>
<dbReference type="EMBL" id="MU152551">
    <property type="protein sequence ID" value="KAF9440410.1"/>
    <property type="molecule type" value="Genomic_DNA"/>
</dbReference>
<feature type="chain" id="PRO_5040414248" description="F-box domain-containing protein" evidence="1">
    <location>
        <begin position="26"/>
        <end position="245"/>
    </location>
</feature>
<keyword evidence="1" id="KW-0732">Signal</keyword>
<dbReference type="PROSITE" id="PS50181">
    <property type="entry name" value="FBOX"/>
    <property type="match status" value="1"/>
</dbReference>
<comment type="caution">
    <text evidence="3">The sequence shown here is derived from an EMBL/GenBank/DDBJ whole genome shotgun (WGS) entry which is preliminary data.</text>
</comment>
<feature type="signal peptide" evidence="1">
    <location>
        <begin position="1"/>
        <end position="25"/>
    </location>
</feature>